<evidence type="ECO:0000313" key="2">
    <source>
        <dbReference type="EMBL" id="GLH70326.1"/>
    </source>
</evidence>
<dbReference type="EMBL" id="BSDD01000003">
    <property type="protein sequence ID" value="GLH70326.1"/>
    <property type="molecule type" value="Genomic_DNA"/>
</dbReference>
<keyword evidence="3" id="KW-1185">Reference proteome</keyword>
<dbReference type="Proteomes" id="UP001165089">
    <property type="component" value="Unassembled WGS sequence"/>
</dbReference>
<protein>
    <submittedName>
        <fullName evidence="2">Uncharacterized protein</fullName>
    </submittedName>
</protein>
<organism evidence="2 3">
    <name type="scientific">Geothrix rubra</name>
    <dbReference type="NCBI Taxonomy" id="2927977"/>
    <lineage>
        <taxon>Bacteria</taxon>
        <taxon>Pseudomonadati</taxon>
        <taxon>Acidobacteriota</taxon>
        <taxon>Holophagae</taxon>
        <taxon>Holophagales</taxon>
        <taxon>Holophagaceae</taxon>
        <taxon>Geothrix</taxon>
    </lineage>
</organism>
<gene>
    <name evidence="2" type="ORF">GETHPA_18590</name>
</gene>
<comment type="caution">
    <text evidence="2">The sequence shown here is derived from an EMBL/GenBank/DDBJ whole genome shotgun (WGS) entry which is preliminary data.</text>
</comment>
<keyword evidence="1" id="KW-0472">Membrane</keyword>
<evidence type="ECO:0000313" key="3">
    <source>
        <dbReference type="Proteomes" id="UP001165089"/>
    </source>
</evidence>
<keyword evidence="1" id="KW-1133">Transmembrane helix</keyword>
<sequence length="181" mass="19359">MDWLQGLRETGAEPWEPVGTGSFAAASLGFAGLMVVAATVQDGWIPLLDGVNLVFHEAGHPIFGLFGSETLGFLGGTLMQLLVPVIVGGAFWRKRQALGAAVAALWAGENGLNIARYMADARSQLLPLVGGGEHDWATLFGQWGCLARDTAIAGAVRAAGWMVMLGAWAWLAWRWRRSRQA</sequence>
<accession>A0ABQ5Q7F1</accession>
<feature type="transmembrane region" description="Helical" evidence="1">
    <location>
        <begin position="71"/>
        <end position="92"/>
    </location>
</feature>
<reference evidence="2 3" key="1">
    <citation type="journal article" date="2023" name="Antonie Van Leeuwenhoek">
        <title>Mesoterricola silvestris gen. nov., sp. nov., Mesoterricola sediminis sp. nov., Geothrix oryzae sp. nov., Geothrix edaphica sp. nov., Geothrix rubra sp. nov., and Geothrix limicola sp. nov., six novel members of Acidobacteriota isolated from soils.</title>
        <authorList>
            <person name="Itoh H."/>
            <person name="Sugisawa Y."/>
            <person name="Mise K."/>
            <person name="Xu Z."/>
            <person name="Kuniyasu M."/>
            <person name="Ushijima N."/>
            <person name="Kawano K."/>
            <person name="Kobayashi E."/>
            <person name="Shiratori Y."/>
            <person name="Masuda Y."/>
            <person name="Senoo K."/>
        </authorList>
    </citation>
    <scope>NUCLEOTIDE SEQUENCE [LARGE SCALE GENOMIC DNA]</scope>
    <source>
        <strain evidence="2 3">Red803</strain>
    </source>
</reference>
<dbReference type="RefSeq" id="WP_285724959.1">
    <property type="nucleotide sequence ID" value="NZ_BSDD01000003.1"/>
</dbReference>
<evidence type="ECO:0000256" key="1">
    <source>
        <dbReference type="SAM" id="Phobius"/>
    </source>
</evidence>
<feature type="transmembrane region" description="Helical" evidence="1">
    <location>
        <begin position="151"/>
        <end position="173"/>
    </location>
</feature>
<keyword evidence="1" id="KW-0812">Transmembrane</keyword>
<feature type="transmembrane region" description="Helical" evidence="1">
    <location>
        <begin position="20"/>
        <end position="40"/>
    </location>
</feature>
<name>A0ABQ5Q7F1_9BACT</name>
<proteinExistence type="predicted"/>